<evidence type="ECO:0000256" key="8">
    <source>
        <dbReference type="ARBA" id="ARBA00023136"/>
    </source>
</evidence>
<comment type="caution">
    <text evidence="9">The sequence shown here is derived from an EMBL/GenBank/DDBJ whole genome shotgun (WGS) entry which is preliminary data.</text>
</comment>
<evidence type="ECO:0000256" key="5">
    <source>
        <dbReference type="ARBA" id="ARBA00022692"/>
    </source>
</evidence>
<dbReference type="OrthoDB" id="614844at2759"/>
<evidence type="ECO:0000256" key="1">
    <source>
        <dbReference type="ARBA" id="ARBA00004389"/>
    </source>
</evidence>
<comment type="subcellular location">
    <subcellularLocation>
        <location evidence="1">Endoplasmic reticulum membrane</location>
        <topology evidence="1">Single-pass membrane protein</topology>
    </subcellularLocation>
</comment>
<dbReference type="GO" id="GO:0000030">
    <property type="term" value="F:mannosyltransferase activity"/>
    <property type="evidence" value="ECO:0007669"/>
    <property type="project" value="InterPro"/>
</dbReference>
<evidence type="ECO:0000256" key="2">
    <source>
        <dbReference type="ARBA" id="ARBA00004922"/>
    </source>
</evidence>
<dbReference type="GO" id="GO:0005789">
    <property type="term" value="C:endoplasmic reticulum membrane"/>
    <property type="evidence" value="ECO:0007669"/>
    <property type="project" value="UniProtKB-SubCell"/>
</dbReference>
<name>A0A9J6BR92_POLVA</name>
<proteinExistence type="predicted"/>
<keyword evidence="4" id="KW-0808">Transferase</keyword>
<dbReference type="SUPFAM" id="SSF53756">
    <property type="entry name" value="UDP-Glycosyltransferase/glycogen phosphorylase"/>
    <property type="match status" value="1"/>
</dbReference>
<evidence type="ECO:0000256" key="6">
    <source>
        <dbReference type="ARBA" id="ARBA00022824"/>
    </source>
</evidence>
<gene>
    <name evidence="9" type="ORF">PVAND_002406</name>
</gene>
<organism evidence="9 10">
    <name type="scientific">Polypedilum vanderplanki</name>
    <name type="common">Sleeping chironomid midge</name>
    <dbReference type="NCBI Taxonomy" id="319348"/>
    <lineage>
        <taxon>Eukaryota</taxon>
        <taxon>Metazoa</taxon>
        <taxon>Ecdysozoa</taxon>
        <taxon>Arthropoda</taxon>
        <taxon>Hexapoda</taxon>
        <taxon>Insecta</taxon>
        <taxon>Pterygota</taxon>
        <taxon>Neoptera</taxon>
        <taxon>Endopterygota</taxon>
        <taxon>Diptera</taxon>
        <taxon>Nematocera</taxon>
        <taxon>Chironomoidea</taxon>
        <taxon>Chironomidae</taxon>
        <taxon>Chironominae</taxon>
        <taxon>Polypedilum</taxon>
        <taxon>Polypedilum</taxon>
    </lineage>
</organism>
<keyword evidence="8" id="KW-0472">Membrane</keyword>
<sequence length="436" mass="50229">MSTNPSPKTKRAWIVVLGDIGRSPRMQNHAKSFAENNHLVEVIGYDESRVNQEISSDPRISINRMTPFPEIQLPRLVKYIFKIFWSILSLLSVFLSVKKADLLMLQNPPGIPALFLCYFYCKIVQAKFIIDWHNYTWTIMALDTSPRSFMVKFAKTIEFYFGRKSDLNFCVTEAMKQDLHENYDIEATVLYDRPPEKFQPISVDKKHDLFVNLAKVYSEFRSEKDFYETTAFTTKSDSGEIKLRDDRPGLIVSSTSWTPDEDFQVLLDALIYYDKTAATDDVKYPKLICAITGKGPQKTMYQQKIAEQNFKFVKIITPWLENEEYPLMLAAADLGVCLHYSSSGLDLPMKVVDMFGCGLPVCAMNFKCLHELVVDGKNGFVFNDSKELGNQLTNWFYGFPGNAALLAMKDEFAKNIKKFHSLRWKENWEKVALNRL</sequence>
<reference evidence="9" key="1">
    <citation type="submission" date="2021-03" db="EMBL/GenBank/DDBJ databases">
        <title>Chromosome level genome of the anhydrobiotic midge Polypedilum vanderplanki.</title>
        <authorList>
            <person name="Yoshida Y."/>
            <person name="Kikawada T."/>
            <person name="Gusev O."/>
        </authorList>
    </citation>
    <scope>NUCLEOTIDE SEQUENCE</scope>
    <source>
        <strain evidence="9">NIAS01</strain>
        <tissue evidence="9">Whole body or cell culture</tissue>
    </source>
</reference>
<evidence type="ECO:0000313" key="9">
    <source>
        <dbReference type="EMBL" id="KAG5672266.1"/>
    </source>
</evidence>
<dbReference type="AlphaFoldDB" id="A0A9J6BR92"/>
<evidence type="ECO:0000256" key="3">
    <source>
        <dbReference type="ARBA" id="ARBA00022676"/>
    </source>
</evidence>
<keyword evidence="6" id="KW-0256">Endoplasmic reticulum</keyword>
<evidence type="ECO:0000256" key="7">
    <source>
        <dbReference type="ARBA" id="ARBA00022989"/>
    </source>
</evidence>
<dbReference type="Pfam" id="PF13692">
    <property type="entry name" value="Glyco_trans_1_4"/>
    <property type="match status" value="1"/>
</dbReference>
<keyword evidence="10" id="KW-1185">Reference proteome</keyword>
<keyword evidence="5" id="KW-0812">Transmembrane</keyword>
<evidence type="ECO:0008006" key="11">
    <source>
        <dbReference type="Google" id="ProtNLM"/>
    </source>
</evidence>
<accession>A0A9J6BR92</accession>
<dbReference type="EMBL" id="JADBJN010000003">
    <property type="protein sequence ID" value="KAG5672266.1"/>
    <property type="molecule type" value="Genomic_DNA"/>
</dbReference>
<keyword evidence="3" id="KW-0328">Glycosyltransferase</keyword>
<keyword evidence="7" id="KW-1133">Transmembrane helix</keyword>
<dbReference type="Gene3D" id="3.40.50.2000">
    <property type="entry name" value="Glycogen Phosphorylase B"/>
    <property type="match status" value="2"/>
</dbReference>
<evidence type="ECO:0000256" key="4">
    <source>
        <dbReference type="ARBA" id="ARBA00022679"/>
    </source>
</evidence>
<evidence type="ECO:0000313" key="10">
    <source>
        <dbReference type="Proteomes" id="UP001107558"/>
    </source>
</evidence>
<dbReference type="PANTHER" id="PTHR13036">
    <property type="entry name" value="BETA1,4 MANNOSYLTRANSFERASE"/>
    <property type="match status" value="1"/>
</dbReference>
<dbReference type="CDD" id="cd03816">
    <property type="entry name" value="GT33_ALG1-like"/>
    <property type="match status" value="1"/>
</dbReference>
<dbReference type="InterPro" id="IPR026051">
    <property type="entry name" value="ALG1-like"/>
</dbReference>
<dbReference type="Proteomes" id="UP001107558">
    <property type="component" value="Chromosome 3"/>
</dbReference>
<comment type="pathway">
    <text evidence="2">Protein modification; protein glycosylation.</text>
</comment>
<protein>
    <recommendedName>
        <fullName evidence="11">Chitobiosyldiphosphodolichol beta-mannosyltransferase</fullName>
    </recommendedName>
</protein>
<dbReference type="PANTHER" id="PTHR13036:SF0">
    <property type="entry name" value="CHITOBIOSYLDIPHOSPHODOLICHOL BETA-MANNOSYLTRANSFERASE"/>
    <property type="match status" value="1"/>
</dbReference>